<dbReference type="Gene3D" id="3.20.20.80">
    <property type="entry name" value="Glycosidases"/>
    <property type="match status" value="1"/>
</dbReference>
<dbReference type="EMBL" id="KV878212">
    <property type="protein sequence ID" value="OJJ34963.1"/>
    <property type="molecule type" value="Genomic_DNA"/>
</dbReference>
<comment type="catalytic activity">
    <reaction evidence="1">
        <text>Hydrolysis of terminal, non-reducing beta-D-glucosyl residues with release of beta-D-glucose.</text>
        <dbReference type="EC" id="3.2.1.21"/>
    </reaction>
</comment>
<comment type="function">
    <text evidence="6">Plays an important role in cellulose degradation. Shows hydrolytic activity against several glycosidic compounds.</text>
</comment>
<dbReference type="Pfam" id="PF00232">
    <property type="entry name" value="Glyco_hydro_1"/>
    <property type="match status" value="1"/>
</dbReference>
<dbReference type="GO" id="GO:0030245">
    <property type="term" value="P:cellulose catabolic process"/>
    <property type="evidence" value="ECO:0007669"/>
    <property type="project" value="UniProtKB-ARBA"/>
</dbReference>
<comment type="similarity">
    <text evidence="2 7">Belongs to the glycosyl hydrolase 1 family.</text>
</comment>
<keyword evidence="5" id="KW-0326">Glycosidase</keyword>
<dbReference type="InterPro" id="IPR033132">
    <property type="entry name" value="GH_1_N_CS"/>
</dbReference>
<evidence type="ECO:0000256" key="3">
    <source>
        <dbReference type="ARBA" id="ARBA00012744"/>
    </source>
</evidence>
<dbReference type="PANTHER" id="PTHR10353:SF36">
    <property type="entry name" value="LP05116P"/>
    <property type="match status" value="1"/>
</dbReference>
<dbReference type="VEuPathDB" id="FungiDB:ASPWEDRAFT_40104"/>
<dbReference type="PRINTS" id="PR00131">
    <property type="entry name" value="GLHYDRLASE1"/>
</dbReference>
<evidence type="ECO:0000313" key="8">
    <source>
        <dbReference type="EMBL" id="OJJ34963.1"/>
    </source>
</evidence>
<dbReference type="STRING" id="1073089.A0A1L9RJ93"/>
<dbReference type="Proteomes" id="UP000184383">
    <property type="component" value="Unassembled WGS sequence"/>
</dbReference>
<dbReference type="EC" id="3.2.1.21" evidence="3"/>
<dbReference type="GO" id="GO:0080079">
    <property type="term" value="F:cellobiose glucosidase activity"/>
    <property type="evidence" value="ECO:0007669"/>
    <property type="project" value="UniProtKB-ARBA"/>
</dbReference>
<evidence type="ECO:0000313" key="9">
    <source>
        <dbReference type="Proteomes" id="UP000184383"/>
    </source>
</evidence>
<organism evidence="8 9">
    <name type="scientific">Aspergillus wentii DTO 134E9</name>
    <dbReference type="NCBI Taxonomy" id="1073089"/>
    <lineage>
        <taxon>Eukaryota</taxon>
        <taxon>Fungi</taxon>
        <taxon>Dikarya</taxon>
        <taxon>Ascomycota</taxon>
        <taxon>Pezizomycotina</taxon>
        <taxon>Eurotiomycetes</taxon>
        <taxon>Eurotiomycetidae</taxon>
        <taxon>Eurotiales</taxon>
        <taxon>Aspergillaceae</taxon>
        <taxon>Aspergillus</taxon>
        <taxon>Aspergillus subgen. Cremei</taxon>
    </lineage>
</organism>
<evidence type="ECO:0000256" key="7">
    <source>
        <dbReference type="RuleBase" id="RU003690"/>
    </source>
</evidence>
<evidence type="ECO:0000256" key="2">
    <source>
        <dbReference type="ARBA" id="ARBA00010838"/>
    </source>
</evidence>
<name>A0A1L9RJ93_ASPWE</name>
<accession>A0A1L9RJ93</accession>
<dbReference type="InterPro" id="IPR001360">
    <property type="entry name" value="Glyco_hydro_1"/>
</dbReference>
<gene>
    <name evidence="8" type="ORF">ASPWEDRAFT_40104</name>
</gene>
<dbReference type="SUPFAM" id="SSF51445">
    <property type="entry name" value="(Trans)glycosidases"/>
    <property type="match status" value="1"/>
</dbReference>
<dbReference type="PANTHER" id="PTHR10353">
    <property type="entry name" value="GLYCOSYL HYDROLASE"/>
    <property type="match status" value="1"/>
</dbReference>
<dbReference type="GeneID" id="63751091"/>
<dbReference type="FunFam" id="3.20.20.80:FF:000011">
    <property type="entry name" value="Cytosolic beta-glucosidase"/>
    <property type="match status" value="1"/>
</dbReference>
<dbReference type="RefSeq" id="XP_040688639.1">
    <property type="nucleotide sequence ID" value="XM_040835243.1"/>
</dbReference>
<dbReference type="PROSITE" id="PS00653">
    <property type="entry name" value="GLYCOSYL_HYDROL_F1_2"/>
    <property type="match status" value="1"/>
</dbReference>
<evidence type="ECO:0000256" key="1">
    <source>
        <dbReference type="ARBA" id="ARBA00000448"/>
    </source>
</evidence>
<dbReference type="AlphaFoldDB" id="A0A1L9RJ93"/>
<evidence type="ECO:0000256" key="5">
    <source>
        <dbReference type="ARBA" id="ARBA00023295"/>
    </source>
</evidence>
<protein>
    <recommendedName>
        <fullName evidence="3">beta-glucosidase</fullName>
        <ecNumber evidence="3">3.2.1.21</ecNumber>
    </recommendedName>
</protein>
<proteinExistence type="inferred from homology"/>
<keyword evidence="9" id="KW-1185">Reference proteome</keyword>
<reference evidence="9" key="1">
    <citation type="journal article" date="2017" name="Genome Biol.">
        <title>Comparative genomics reveals high biological diversity and specific adaptations in the industrially and medically important fungal genus Aspergillus.</title>
        <authorList>
            <person name="de Vries R.P."/>
            <person name="Riley R."/>
            <person name="Wiebenga A."/>
            <person name="Aguilar-Osorio G."/>
            <person name="Amillis S."/>
            <person name="Uchima C.A."/>
            <person name="Anderluh G."/>
            <person name="Asadollahi M."/>
            <person name="Askin M."/>
            <person name="Barry K."/>
            <person name="Battaglia E."/>
            <person name="Bayram O."/>
            <person name="Benocci T."/>
            <person name="Braus-Stromeyer S.A."/>
            <person name="Caldana C."/>
            <person name="Canovas D."/>
            <person name="Cerqueira G.C."/>
            <person name="Chen F."/>
            <person name="Chen W."/>
            <person name="Choi C."/>
            <person name="Clum A."/>
            <person name="Dos Santos R.A."/>
            <person name="Damasio A.R."/>
            <person name="Diallinas G."/>
            <person name="Emri T."/>
            <person name="Fekete E."/>
            <person name="Flipphi M."/>
            <person name="Freyberg S."/>
            <person name="Gallo A."/>
            <person name="Gournas C."/>
            <person name="Habgood R."/>
            <person name="Hainaut M."/>
            <person name="Harispe M.L."/>
            <person name="Henrissat B."/>
            <person name="Hilden K.S."/>
            <person name="Hope R."/>
            <person name="Hossain A."/>
            <person name="Karabika E."/>
            <person name="Karaffa L."/>
            <person name="Karanyi Z."/>
            <person name="Krasevec N."/>
            <person name="Kuo A."/>
            <person name="Kusch H."/>
            <person name="LaButti K."/>
            <person name="Lagendijk E.L."/>
            <person name="Lapidus A."/>
            <person name="Levasseur A."/>
            <person name="Lindquist E."/>
            <person name="Lipzen A."/>
            <person name="Logrieco A.F."/>
            <person name="MacCabe A."/>
            <person name="Maekelae M.R."/>
            <person name="Malavazi I."/>
            <person name="Melin P."/>
            <person name="Meyer V."/>
            <person name="Mielnichuk N."/>
            <person name="Miskei M."/>
            <person name="Molnar A.P."/>
            <person name="Mule G."/>
            <person name="Ngan C.Y."/>
            <person name="Orejas M."/>
            <person name="Orosz E."/>
            <person name="Ouedraogo J.P."/>
            <person name="Overkamp K.M."/>
            <person name="Park H.-S."/>
            <person name="Perrone G."/>
            <person name="Piumi F."/>
            <person name="Punt P.J."/>
            <person name="Ram A.F."/>
            <person name="Ramon A."/>
            <person name="Rauscher S."/>
            <person name="Record E."/>
            <person name="Riano-Pachon D.M."/>
            <person name="Robert V."/>
            <person name="Roehrig J."/>
            <person name="Ruller R."/>
            <person name="Salamov A."/>
            <person name="Salih N.S."/>
            <person name="Samson R.A."/>
            <person name="Sandor E."/>
            <person name="Sanguinetti M."/>
            <person name="Schuetze T."/>
            <person name="Sepcic K."/>
            <person name="Shelest E."/>
            <person name="Sherlock G."/>
            <person name="Sophianopoulou V."/>
            <person name="Squina F.M."/>
            <person name="Sun H."/>
            <person name="Susca A."/>
            <person name="Todd R.B."/>
            <person name="Tsang A."/>
            <person name="Unkles S.E."/>
            <person name="van de Wiele N."/>
            <person name="van Rossen-Uffink D."/>
            <person name="Oliveira J.V."/>
            <person name="Vesth T.C."/>
            <person name="Visser J."/>
            <person name="Yu J.-H."/>
            <person name="Zhou M."/>
            <person name="Andersen M.R."/>
            <person name="Archer D.B."/>
            <person name="Baker S.E."/>
            <person name="Benoit I."/>
            <person name="Brakhage A.A."/>
            <person name="Braus G.H."/>
            <person name="Fischer R."/>
            <person name="Frisvad J.C."/>
            <person name="Goldman G.H."/>
            <person name="Houbraken J."/>
            <person name="Oakley B."/>
            <person name="Pocsi I."/>
            <person name="Scazzocchio C."/>
            <person name="Seiboth B."/>
            <person name="vanKuyk P.A."/>
            <person name="Wortman J."/>
            <person name="Dyer P.S."/>
            <person name="Grigoriev I.V."/>
        </authorList>
    </citation>
    <scope>NUCLEOTIDE SEQUENCE [LARGE SCALE GENOMIC DNA]</scope>
    <source>
        <strain evidence="9">DTO 134E9</strain>
    </source>
</reference>
<sequence>MTSALATLPSDFLWGFATASYQIEGAVDEDGRGPSIWDKFCEIPGKIADGSSGAVACDSYHRTYEDIALLKACGAKAYRFSISWSRIIPLGGRNDPINEKGLQFYVKFVDDLLAAGITPLVTLFHWDLPEGLNQRYGGFLNKEEFVADFTNYARILFNAFGSKVKHWITFNEPWCSSVLGYNVGQFAPGRTSDRTKSPEGDSSRECWIVGHNLLVAHGAAVKVYREDFKTRDEGEIGITLNGDWAEPWDPENPADVEACERKIEFSISWFADPIYHGKYPDSMVQQLGDRLPEWTKEDITLVHGSNDFYGMNHYCAHYIKAKTTEPDPNDTAGNLEVLMENKAGKSIGPETQSSWLRPYPLGFRKLLKWISDRYSRPKIYVTENGTSLKGENDLPLDQLLNDEFRTRYFHDYIGAMADAYTLDRVNVRGYMAWSLMDNFEWADGYKTRFGVTYVDYDNDQKRIPKKSAKAIGDIFKQYILTV</sequence>
<dbReference type="InterPro" id="IPR017853">
    <property type="entry name" value="GH"/>
</dbReference>
<dbReference type="OrthoDB" id="65569at2759"/>
<keyword evidence="4" id="KW-0378">Hydrolase</keyword>
<evidence type="ECO:0000256" key="4">
    <source>
        <dbReference type="ARBA" id="ARBA00022801"/>
    </source>
</evidence>
<evidence type="ECO:0000256" key="6">
    <source>
        <dbReference type="ARBA" id="ARBA00056775"/>
    </source>
</evidence>